<accession>A0ACB8CR10</accession>
<dbReference type="EMBL" id="CM023474">
    <property type="protein sequence ID" value="KAH7949498.1"/>
    <property type="molecule type" value="Genomic_DNA"/>
</dbReference>
<reference evidence="1" key="1">
    <citation type="submission" date="2020-05" db="EMBL/GenBank/DDBJ databases">
        <title>Large-scale comparative analyses of tick genomes elucidate their genetic diversity and vector capacities.</title>
        <authorList>
            <person name="Jia N."/>
            <person name="Wang J."/>
            <person name="Shi W."/>
            <person name="Du L."/>
            <person name="Sun Y."/>
            <person name="Zhan W."/>
            <person name="Jiang J."/>
            <person name="Wang Q."/>
            <person name="Zhang B."/>
            <person name="Ji P."/>
            <person name="Sakyi L.B."/>
            <person name="Cui X."/>
            <person name="Yuan T."/>
            <person name="Jiang B."/>
            <person name="Yang W."/>
            <person name="Lam T.T.-Y."/>
            <person name="Chang Q."/>
            <person name="Ding S."/>
            <person name="Wang X."/>
            <person name="Zhu J."/>
            <person name="Ruan X."/>
            <person name="Zhao L."/>
            <person name="Wei J."/>
            <person name="Que T."/>
            <person name="Du C."/>
            <person name="Cheng J."/>
            <person name="Dai P."/>
            <person name="Han X."/>
            <person name="Huang E."/>
            <person name="Gao Y."/>
            <person name="Liu J."/>
            <person name="Shao H."/>
            <person name="Ye R."/>
            <person name="Li L."/>
            <person name="Wei W."/>
            <person name="Wang X."/>
            <person name="Wang C."/>
            <person name="Yang T."/>
            <person name="Huo Q."/>
            <person name="Li W."/>
            <person name="Guo W."/>
            <person name="Chen H."/>
            <person name="Zhou L."/>
            <person name="Ni X."/>
            <person name="Tian J."/>
            <person name="Zhou Y."/>
            <person name="Sheng Y."/>
            <person name="Liu T."/>
            <person name="Pan Y."/>
            <person name="Xia L."/>
            <person name="Li J."/>
            <person name="Zhao F."/>
            <person name="Cao W."/>
        </authorList>
    </citation>
    <scope>NUCLEOTIDE SEQUENCE</scope>
    <source>
        <strain evidence="1">Dsil-2018</strain>
    </source>
</reference>
<dbReference type="Proteomes" id="UP000821865">
    <property type="component" value="Chromosome 5"/>
</dbReference>
<name>A0ACB8CR10_DERSI</name>
<organism evidence="1 2">
    <name type="scientific">Dermacentor silvarum</name>
    <name type="common">Tick</name>
    <dbReference type="NCBI Taxonomy" id="543639"/>
    <lineage>
        <taxon>Eukaryota</taxon>
        <taxon>Metazoa</taxon>
        <taxon>Ecdysozoa</taxon>
        <taxon>Arthropoda</taxon>
        <taxon>Chelicerata</taxon>
        <taxon>Arachnida</taxon>
        <taxon>Acari</taxon>
        <taxon>Parasitiformes</taxon>
        <taxon>Ixodida</taxon>
        <taxon>Ixodoidea</taxon>
        <taxon>Ixodidae</taxon>
        <taxon>Rhipicephalinae</taxon>
        <taxon>Dermacentor</taxon>
    </lineage>
</organism>
<protein>
    <submittedName>
        <fullName evidence="1">Uncharacterized protein</fullName>
    </submittedName>
</protein>
<comment type="caution">
    <text evidence="1">The sequence shown here is derived from an EMBL/GenBank/DDBJ whole genome shotgun (WGS) entry which is preliminary data.</text>
</comment>
<evidence type="ECO:0000313" key="2">
    <source>
        <dbReference type="Proteomes" id="UP000821865"/>
    </source>
</evidence>
<evidence type="ECO:0000313" key="1">
    <source>
        <dbReference type="EMBL" id="KAH7949498.1"/>
    </source>
</evidence>
<proteinExistence type="predicted"/>
<sequence>MQVCWLWDYEHGPLQRLTRRIAAATGLSMEAAEAYQVANYGVGGHYTPHLDAHGFGEVADSVDTADGNRLATTLMYLTDVAAGGATAFVKLGIAVKPRVGDALFWYDLEPYDGDDAPQQFSFWHQKRRTEDLSLHVGCPVLWGSKWIATKWIRERTNAIVRYDAPG</sequence>
<gene>
    <name evidence="1" type="ORF">HPB49_011635</name>
</gene>
<keyword evidence="2" id="KW-1185">Reference proteome</keyword>